<accession>A0A8J7GHD1</accession>
<comment type="caution">
    <text evidence="1">The sequence shown here is derived from an EMBL/GenBank/DDBJ whole genome shotgun (WGS) entry which is preliminary data.</text>
</comment>
<dbReference type="EMBL" id="JADOUF010000001">
    <property type="protein sequence ID" value="MBG6137996.1"/>
    <property type="molecule type" value="Genomic_DNA"/>
</dbReference>
<name>A0A8J7GHD1_9ACTN</name>
<proteinExistence type="predicted"/>
<keyword evidence="2" id="KW-1185">Reference proteome</keyword>
<gene>
    <name evidence="1" type="ORF">IW245_004190</name>
</gene>
<organism evidence="1 2">
    <name type="scientific">Longispora fulva</name>
    <dbReference type="NCBI Taxonomy" id="619741"/>
    <lineage>
        <taxon>Bacteria</taxon>
        <taxon>Bacillati</taxon>
        <taxon>Actinomycetota</taxon>
        <taxon>Actinomycetes</taxon>
        <taxon>Micromonosporales</taxon>
        <taxon>Micromonosporaceae</taxon>
        <taxon>Longispora</taxon>
    </lineage>
</organism>
<protein>
    <recommendedName>
        <fullName evidence="3">DUF3000 domain-containing protein</fullName>
    </recommendedName>
</protein>
<evidence type="ECO:0008006" key="3">
    <source>
        <dbReference type="Google" id="ProtNLM"/>
    </source>
</evidence>
<evidence type="ECO:0000313" key="1">
    <source>
        <dbReference type="EMBL" id="MBG6137996.1"/>
    </source>
</evidence>
<evidence type="ECO:0000313" key="2">
    <source>
        <dbReference type="Proteomes" id="UP000622552"/>
    </source>
</evidence>
<dbReference type="InterPro" id="IPR021555">
    <property type="entry name" value="DUF3000"/>
</dbReference>
<dbReference type="Pfam" id="PF11452">
    <property type="entry name" value="DUF3000"/>
    <property type="match status" value="1"/>
</dbReference>
<reference evidence="1" key="1">
    <citation type="submission" date="2020-11" db="EMBL/GenBank/DDBJ databases">
        <title>Sequencing the genomes of 1000 actinobacteria strains.</title>
        <authorList>
            <person name="Klenk H.-P."/>
        </authorList>
    </citation>
    <scope>NUCLEOTIDE SEQUENCE</scope>
    <source>
        <strain evidence="1">DSM 45356</strain>
    </source>
</reference>
<dbReference type="Proteomes" id="UP000622552">
    <property type="component" value="Unassembled WGS sequence"/>
</dbReference>
<dbReference type="AlphaFoldDB" id="A0A8J7GHD1"/>
<dbReference type="RefSeq" id="WP_197004800.1">
    <property type="nucleotide sequence ID" value="NZ_BONS01000017.1"/>
</dbReference>
<sequence length="186" mass="19531">MGPTSVPPDPFRRAVEGLRSVHPRAEILLEEITAPKRLAPYAFALGATVLRHDDEVATGRLVLLHDPAGHEAWEGTLRLVTYVTADVEPEIAADQMLPEVSWSWLIDALSAAGAGHRAAGGTVTQTLSTRFGGLAGEPAAADVELRASWTPLDPDELGAHLEAWCVLLASTAGLPPPGVALLPTSA</sequence>